<evidence type="ECO:0000313" key="2">
    <source>
        <dbReference type="EMBL" id="AJC91367.1"/>
    </source>
</evidence>
<evidence type="ECO:0000259" key="1">
    <source>
        <dbReference type="PROSITE" id="PS50851"/>
    </source>
</evidence>
<dbReference type="HOGENOM" id="CLU_048995_3_1_7"/>
<sequence length="172" mass="19342">MNDKLSQVLQKQQAQIAEPDLDKEEDIIQLVGFVVGDEEYAIPILNIQEIIKPIEYTRVPSVPDYVLGVFNMRGNVMPLIDLAKRFNQGGSKMTPQTRYIVLKGIANGNQTPTGNAGFVIDRLTEAIKIHRSRIDPPPETLLKEKGMIFGIGKREENILTILKAEALLKREF</sequence>
<gene>
    <name evidence="2" type="primary">cheW</name>
    <name evidence="2" type="ORF">CSUB8521_1550</name>
</gene>
<dbReference type="EMBL" id="CP007772">
    <property type="protein sequence ID" value="AJC91367.1"/>
    <property type="molecule type" value="Genomic_DNA"/>
</dbReference>
<dbReference type="PANTHER" id="PTHR22617">
    <property type="entry name" value="CHEMOTAXIS SENSOR HISTIDINE KINASE-RELATED"/>
    <property type="match status" value="1"/>
</dbReference>
<dbReference type="InterPro" id="IPR002545">
    <property type="entry name" value="CheW-lke_dom"/>
</dbReference>
<protein>
    <submittedName>
        <fullName evidence="2">Purine-binding chemotaxis protein CheW</fullName>
    </submittedName>
</protein>
<evidence type="ECO:0000313" key="3">
    <source>
        <dbReference type="Proteomes" id="UP000031135"/>
    </source>
</evidence>
<dbReference type="SUPFAM" id="SSF50341">
    <property type="entry name" value="CheW-like"/>
    <property type="match status" value="1"/>
</dbReference>
<dbReference type="GO" id="GO:0005829">
    <property type="term" value="C:cytosol"/>
    <property type="evidence" value="ECO:0007669"/>
    <property type="project" value="TreeGrafter"/>
</dbReference>
<accession>A0A0A8HBK3</accession>
<dbReference type="OrthoDB" id="9790406at2"/>
<dbReference type="AlphaFoldDB" id="A0A0A8HBK3"/>
<dbReference type="PANTHER" id="PTHR22617:SF23">
    <property type="entry name" value="CHEMOTAXIS PROTEIN CHEW"/>
    <property type="match status" value="1"/>
</dbReference>
<dbReference type="GO" id="GO:0007165">
    <property type="term" value="P:signal transduction"/>
    <property type="evidence" value="ECO:0007669"/>
    <property type="project" value="InterPro"/>
</dbReference>
<dbReference type="RefSeq" id="WP_039664533.1">
    <property type="nucleotide sequence ID" value="NZ_CP007772.1"/>
</dbReference>
<dbReference type="KEGG" id="csm:CSUB8521_1550"/>
<dbReference type="SMART" id="SM00260">
    <property type="entry name" value="CheW"/>
    <property type="match status" value="1"/>
</dbReference>
<feature type="domain" description="CheW-like" evidence="1">
    <location>
        <begin position="27"/>
        <end position="172"/>
    </location>
</feature>
<dbReference type="Pfam" id="PF01584">
    <property type="entry name" value="CheW"/>
    <property type="match status" value="1"/>
</dbReference>
<organism evidence="2 3">
    <name type="scientific">Campylobacter subantarcticus LMG 24374</name>
    <dbReference type="NCBI Taxonomy" id="1388751"/>
    <lineage>
        <taxon>Bacteria</taxon>
        <taxon>Pseudomonadati</taxon>
        <taxon>Campylobacterota</taxon>
        <taxon>Epsilonproteobacteria</taxon>
        <taxon>Campylobacterales</taxon>
        <taxon>Campylobacteraceae</taxon>
        <taxon>Campylobacter</taxon>
    </lineage>
</organism>
<dbReference type="InterPro" id="IPR036061">
    <property type="entry name" value="CheW-like_dom_sf"/>
</dbReference>
<proteinExistence type="predicted"/>
<dbReference type="Gene3D" id="2.40.50.180">
    <property type="entry name" value="CheA-289, Domain 4"/>
    <property type="match status" value="1"/>
</dbReference>
<dbReference type="InterPro" id="IPR039315">
    <property type="entry name" value="CheW"/>
</dbReference>
<dbReference type="GO" id="GO:0006935">
    <property type="term" value="P:chemotaxis"/>
    <property type="evidence" value="ECO:0007669"/>
    <property type="project" value="InterPro"/>
</dbReference>
<dbReference type="Gene3D" id="2.30.30.40">
    <property type="entry name" value="SH3 Domains"/>
    <property type="match status" value="1"/>
</dbReference>
<name>A0A0A8HBK3_9BACT</name>
<dbReference type="PROSITE" id="PS50851">
    <property type="entry name" value="CHEW"/>
    <property type="match status" value="1"/>
</dbReference>
<dbReference type="Proteomes" id="UP000031135">
    <property type="component" value="Chromosome"/>
</dbReference>
<reference evidence="2 3" key="1">
    <citation type="journal article" date="2014" name="Genome Biol. Evol.">
        <title>Comparative Genomics of the Campylobacter lari Group.</title>
        <authorList>
            <person name="Miller W.G."/>
            <person name="Yee E."/>
            <person name="Chapman M.H."/>
            <person name="Smith T.P."/>
            <person name="Bono J.L."/>
            <person name="Huynh S."/>
            <person name="Parker C.T."/>
            <person name="Vandamme P."/>
            <person name="Luong K."/>
            <person name="Korlach J."/>
        </authorList>
    </citation>
    <scope>NUCLEOTIDE SEQUENCE [LARGE SCALE GENOMIC DNA]</scope>
    <source>
        <strain evidence="2 3">LMG 24374</strain>
    </source>
</reference>